<dbReference type="Proteomes" id="UP000465302">
    <property type="component" value="Unassembled WGS sequence"/>
</dbReference>
<evidence type="ECO:0000313" key="3">
    <source>
        <dbReference type="Proteomes" id="UP000465302"/>
    </source>
</evidence>
<sequence length="125" mass="14090">MSRVLNRRQMPHLRELDPMTGQLIRASKTTAVRYERSRPGELVHMDVKKLGRIPAGGGWRAHGRGRAPDRDRRNGNGFDYIHSLVDDYSRLAYSEILPDEKGATCAGFLTSSPSFPRTESPPSKR</sequence>
<dbReference type="AlphaFoldDB" id="A0A7I9VZF6"/>
<evidence type="ECO:0000256" key="1">
    <source>
        <dbReference type="SAM" id="MobiDB-lite"/>
    </source>
</evidence>
<proteinExistence type="predicted"/>
<evidence type="ECO:0000313" key="2">
    <source>
        <dbReference type="EMBL" id="GFG50831.1"/>
    </source>
</evidence>
<name>A0A7I9VZF6_MYCAG</name>
<accession>A0A7I9VZF6</accession>
<organism evidence="2 3">
    <name type="scientific">Mycolicibacterium agri</name>
    <name type="common">Mycobacterium agri</name>
    <dbReference type="NCBI Taxonomy" id="36811"/>
    <lineage>
        <taxon>Bacteria</taxon>
        <taxon>Bacillati</taxon>
        <taxon>Actinomycetota</taxon>
        <taxon>Actinomycetes</taxon>
        <taxon>Mycobacteriales</taxon>
        <taxon>Mycobacteriaceae</taxon>
        <taxon>Mycolicibacterium</taxon>
    </lineage>
</organism>
<dbReference type="EMBL" id="BLKS01000001">
    <property type="protein sequence ID" value="GFG50831.1"/>
    <property type="molecule type" value="Genomic_DNA"/>
</dbReference>
<dbReference type="SUPFAM" id="SSF53098">
    <property type="entry name" value="Ribonuclease H-like"/>
    <property type="match status" value="1"/>
</dbReference>
<protein>
    <submittedName>
        <fullName evidence="2">Uncharacterized protein</fullName>
    </submittedName>
</protein>
<dbReference type="InterPro" id="IPR012337">
    <property type="entry name" value="RNaseH-like_sf"/>
</dbReference>
<comment type="caution">
    <text evidence="2">The sequence shown here is derived from an EMBL/GenBank/DDBJ whole genome shotgun (WGS) entry which is preliminary data.</text>
</comment>
<feature type="region of interest" description="Disordered" evidence="1">
    <location>
        <begin position="54"/>
        <end position="76"/>
    </location>
</feature>
<reference evidence="2 3" key="1">
    <citation type="journal article" date="2019" name="Emerg. Microbes Infect.">
        <title>Comprehensive subspecies identification of 175 nontuberculous mycobacteria species based on 7547 genomic profiles.</title>
        <authorList>
            <person name="Matsumoto Y."/>
            <person name="Kinjo T."/>
            <person name="Motooka D."/>
            <person name="Nabeya D."/>
            <person name="Jung N."/>
            <person name="Uechi K."/>
            <person name="Horii T."/>
            <person name="Iida T."/>
            <person name="Fujita J."/>
            <person name="Nakamura S."/>
        </authorList>
    </citation>
    <scope>NUCLEOTIDE SEQUENCE [LARGE SCALE GENOMIC DNA]</scope>
    <source>
        <strain evidence="2 3">JCM 6377</strain>
    </source>
</reference>
<gene>
    <name evidence="2" type="ORF">MAGR_22720</name>
</gene>